<organism evidence="2 3">
    <name type="scientific">Candidatus Woesebacteria bacterium RBG_16_34_12</name>
    <dbReference type="NCBI Taxonomy" id="1802480"/>
    <lineage>
        <taxon>Bacteria</taxon>
        <taxon>Candidatus Woeseibacteriota</taxon>
    </lineage>
</organism>
<evidence type="ECO:0000313" key="3">
    <source>
        <dbReference type="Proteomes" id="UP000177053"/>
    </source>
</evidence>
<dbReference type="EMBL" id="MGFS01000029">
    <property type="protein sequence ID" value="OGM10758.1"/>
    <property type="molecule type" value="Genomic_DNA"/>
</dbReference>
<feature type="region of interest" description="Disordered" evidence="1">
    <location>
        <begin position="1"/>
        <end position="45"/>
    </location>
</feature>
<comment type="caution">
    <text evidence="2">The sequence shown here is derived from an EMBL/GenBank/DDBJ whole genome shotgun (WGS) entry which is preliminary data.</text>
</comment>
<name>A0A1F7X8P5_9BACT</name>
<evidence type="ECO:0000256" key="1">
    <source>
        <dbReference type="SAM" id="MobiDB-lite"/>
    </source>
</evidence>
<dbReference type="AlphaFoldDB" id="A0A1F7X8P5"/>
<protein>
    <submittedName>
        <fullName evidence="2">Uncharacterized protein</fullName>
    </submittedName>
</protein>
<sequence>MTIKEIPEFAGSGDPHPENLAGTQAGSGNPEEPDVSEVQDRVSKEEDNIKRVRRWLKGQTLPTEEELAQMPKFSGPNADLEKRQWLKLHREQQLDNFLSGEGRTPFDGEERFGGRYAEAYRSFISKHHRSVSRMSALRKWLEEDQ</sequence>
<accession>A0A1F7X8P5</accession>
<gene>
    <name evidence="2" type="ORF">A2Z22_02645</name>
</gene>
<dbReference type="Proteomes" id="UP000177053">
    <property type="component" value="Unassembled WGS sequence"/>
</dbReference>
<evidence type="ECO:0000313" key="2">
    <source>
        <dbReference type="EMBL" id="OGM10758.1"/>
    </source>
</evidence>
<proteinExistence type="predicted"/>
<reference evidence="2 3" key="1">
    <citation type="journal article" date="2016" name="Nat. Commun.">
        <title>Thousands of microbial genomes shed light on interconnected biogeochemical processes in an aquifer system.</title>
        <authorList>
            <person name="Anantharaman K."/>
            <person name="Brown C.T."/>
            <person name="Hug L.A."/>
            <person name="Sharon I."/>
            <person name="Castelle C.J."/>
            <person name="Probst A.J."/>
            <person name="Thomas B.C."/>
            <person name="Singh A."/>
            <person name="Wilkins M.J."/>
            <person name="Karaoz U."/>
            <person name="Brodie E.L."/>
            <person name="Williams K.H."/>
            <person name="Hubbard S.S."/>
            <person name="Banfield J.F."/>
        </authorList>
    </citation>
    <scope>NUCLEOTIDE SEQUENCE [LARGE SCALE GENOMIC DNA]</scope>
</reference>